<keyword evidence="15" id="KW-0732">Signal</keyword>
<dbReference type="EMBL" id="VSWD01000008">
    <property type="protein sequence ID" value="KAK3095751.1"/>
    <property type="molecule type" value="Genomic_DNA"/>
</dbReference>
<evidence type="ECO:0000256" key="15">
    <source>
        <dbReference type="SAM" id="SignalP"/>
    </source>
</evidence>
<organism evidence="18 19">
    <name type="scientific">Pinctada imbricata</name>
    <name type="common">Atlantic pearl-oyster</name>
    <name type="synonym">Pinctada martensii</name>
    <dbReference type="NCBI Taxonomy" id="66713"/>
    <lineage>
        <taxon>Eukaryota</taxon>
        <taxon>Metazoa</taxon>
        <taxon>Spiralia</taxon>
        <taxon>Lophotrochozoa</taxon>
        <taxon>Mollusca</taxon>
        <taxon>Bivalvia</taxon>
        <taxon>Autobranchia</taxon>
        <taxon>Pteriomorphia</taxon>
        <taxon>Pterioida</taxon>
        <taxon>Pterioidea</taxon>
        <taxon>Pteriidae</taxon>
        <taxon>Pinctada</taxon>
    </lineage>
</organism>
<evidence type="ECO:0000256" key="11">
    <source>
        <dbReference type="PROSITE-ProRule" id="PRU00703"/>
    </source>
</evidence>
<feature type="transmembrane region" description="Helical" evidence="14">
    <location>
        <begin position="231"/>
        <end position="252"/>
    </location>
</feature>
<proteinExistence type="inferred from homology"/>
<dbReference type="InterPro" id="IPR018490">
    <property type="entry name" value="cNMP-bd_dom_sf"/>
</dbReference>
<keyword evidence="6" id="KW-0677">Repeat</keyword>
<keyword evidence="4" id="KW-1003">Cell membrane</keyword>
<keyword evidence="8" id="KW-0406">Ion transport</keyword>
<keyword evidence="5 12" id="KW-0812">Transmembrane</keyword>
<dbReference type="GO" id="GO:0010960">
    <property type="term" value="P:magnesium ion homeostasis"/>
    <property type="evidence" value="ECO:0007669"/>
    <property type="project" value="InterPro"/>
</dbReference>
<comment type="subcellular location">
    <subcellularLocation>
        <location evidence="1">Cell membrane</location>
        <topology evidence="1">Multi-pass membrane protein</topology>
    </subcellularLocation>
</comment>
<dbReference type="GO" id="GO:0006811">
    <property type="term" value="P:monoatomic ion transport"/>
    <property type="evidence" value="ECO:0007669"/>
    <property type="project" value="UniProtKB-KW"/>
</dbReference>
<evidence type="ECO:0000256" key="10">
    <source>
        <dbReference type="ARBA" id="ARBA00023136"/>
    </source>
</evidence>
<feature type="compositionally biased region" description="Basic and acidic residues" evidence="13">
    <location>
        <begin position="825"/>
        <end position="842"/>
    </location>
</feature>
<evidence type="ECO:0000259" key="17">
    <source>
        <dbReference type="PROSITE" id="PS51846"/>
    </source>
</evidence>
<reference evidence="18" key="1">
    <citation type="submission" date="2019-08" db="EMBL/GenBank/DDBJ databases">
        <title>The improved chromosome-level genome for the pearl oyster Pinctada fucata martensii using PacBio sequencing and Hi-C.</title>
        <authorList>
            <person name="Zheng Z."/>
        </authorList>
    </citation>
    <scope>NUCLEOTIDE SEQUENCE</scope>
    <source>
        <strain evidence="18">ZZ-2019</strain>
        <tissue evidence="18">Adductor muscle</tissue>
    </source>
</reference>
<dbReference type="PROSITE" id="PS51846">
    <property type="entry name" value="CNNM"/>
    <property type="match status" value="1"/>
</dbReference>
<gene>
    <name evidence="18" type="ORF">FSP39_018578</name>
</gene>
<dbReference type="Pfam" id="PF01595">
    <property type="entry name" value="CNNM"/>
    <property type="match status" value="1"/>
</dbReference>
<keyword evidence="9 11" id="KW-0129">CBS domain</keyword>
<feature type="signal peptide" evidence="15">
    <location>
        <begin position="1"/>
        <end position="33"/>
    </location>
</feature>
<keyword evidence="7 12" id="KW-1133">Transmembrane helix</keyword>
<evidence type="ECO:0000313" key="19">
    <source>
        <dbReference type="Proteomes" id="UP001186944"/>
    </source>
</evidence>
<evidence type="ECO:0000256" key="4">
    <source>
        <dbReference type="ARBA" id="ARBA00022475"/>
    </source>
</evidence>
<dbReference type="InterPro" id="IPR044751">
    <property type="entry name" value="Ion_transp-like_CBS"/>
</dbReference>
<dbReference type="PANTHER" id="PTHR12064:SF94">
    <property type="entry name" value="UNEXTENDED PROTEIN"/>
    <property type="match status" value="1"/>
</dbReference>
<keyword evidence="19" id="KW-1185">Reference proteome</keyword>
<evidence type="ECO:0000256" key="13">
    <source>
        <dbReference type="SAM" id="MobiDB-lite"/>
    </source>
</evidence>
<dbReference type="InterPro" id="IPR045095">
    <property type="entry name" value="ACDP"/>
</dbReference>
<feature type="compositionally biased region" description="Polar residues" evidence="13">
    <location>
        <begin position="757"/>
        <end position="771"/>
    </location>
</feature>
<dbReference type="PANTHER" id="PTHR12064">
    <property type="entry name" value="METAL TRANSPORTER CNNM"/>
    <property type="match status" value="1"/>
</dbReference>
<evidence type="ECO:0000256" key="5">
    <source>
        <dbReference type="ARBA" id="ARBA00022692"/>
    </source>
</evidence>
<dbReference type="SUPFAM" id="SSF51206">
    <property type="entry name" value="cAMP-binding domain-like"/>
    <property type="match status" value="1"/>
</dbReference>
<dbReference type="GO" id="GO:0005886">
    <property type="term" value="C:plasma membrane"/>
    <property type="evidence" value="ECO:0007669"/>
    <property type="project" value="UniProtKB-SubCell"/>
</dbReference>
<dbReference type="GO" id="GO:0022857">
    <property type="term" value="F:transmembrane transporter activity"/>
    <property type="evidence" value="ECO:0007669"/>
    <property type="project" value="TreeGrafter"/>
</dbReference>
<dbReference type="InterPro" id="IPR000644">
    <property type="entry name" value="CBS_dom"/>
</dbReference>
<feature type="transmembrane region" description="Helical" evidence="14">
    <location>
        <begin position="293"/>
        <end position="314"/>
    </location>
</feature>
<accession>A0AA88YFL5</accession>
<evidence type="ECO:0000256" key="14">
    <source>
        <dbReference type="SAM" id="Phobius"/>
    </source>
</evidence>
<evidence type="ECO:0000259" key="16">
    <source>
        <dbReference type="PROSITE" id="PS51371"/>
    </source>
</evidence>
<feature type="transmembrane region" description="Helical" evidence="14">
    <location>
        <begin position="258"/>
        <end position="281"/>
    </location>
</feature>
<dbReference type="SUPFAM" id="SSF54631">
    <property type="entry name" value="CBS-domain pair"/>
    <property type="match status" value="1"/>
</dbReference>
<evidence type="ECO:0000256" key="6">
    <source>
        <dbReference type="ARBA" id="ARBA00022737"/>
    </source>
</evidence>
<evidence type="ECO:0000256" key="7">
    <source>
        <dbReference type="ARBA" id="ARBA00022989"/>
    </source>
</evidence>
<feature type="domain" description="CBS" evidence="16">
    <location>
        <begin position="435"/>
        <end position="501"/>
    </location>
</feature>
<keyword evidence="3" id="KW-0813">Transport</keyword>
<feature type="transmembrane region" description="Helical" evidence="14">
    <location>
        <begin position="173"/>
        <end position="200"/>
    </location>
</feature>
<keyword evidence="10 12" id="KW-0472">Membrane</keyword>
<comment type="caution">
    <text evidence="18">The sequence shown here is derived from an EMBL/GenBank/DDBJ whole genome shotgun (WGS) entry which is preliminary data.</text>
</comment>
<feature type="chain" id="PRO_5041633720" evidence="15">
    <location>
        <begin position="34"/>
        <end position="865"/>
    </location>
</feature>
<evidence type="ECO:0000256" key="1">
    <source>
        <dbReference type="ARBA" id="ARBA00004651"/>
    </source>
</evidence>
<dbReference type="AlphaFoldDB" id="A0AA88YFL5"/>
<evidence type="ECO:0000256" key="2">
    <source>
        <dbReference type="ARBA" id="ARBA00010484"/>
    </source>
</evidence>
<sequence length="865" mass="97341">MRTSGNIMMADRLSVLQKFVLLFWLFLRYSVQSTNIDPPEVFAIVAREEDSNVQTDGALLVYSNEVQRVLLVGKDFHPDGQISFTSKAGDVGSSCDSLSRTESFKLKNLHGNGTYAEVVINFADTGKTYYLCTLSQFVKGDGTIEPSWVHAGAEEHLSIVTRARVVKGTLLPIWLQACFIAFLLTLSGLFSGLNLGLMALDKTELKIIEKCGSKNEKKYAKTISPVRKRGNFLLCTLLLGNVLVNNSLTILLDDLSNGLFAVIGATLGIVIFGEIVPQAICSRHGLAVGARTIWITRIFMILTFPLSFPISLLLDKILGEEIGNVYNREKLRELVTVTKDFNDLKNEEVNIIAGALDLSNKCVTEVMTKIEDVYMLDNNAILDFETVSEIMKRGYTRIPVYENDKNNIVALLNIKDLALIDPDDRTPMKTVIKFYQHPLVFAFDDEKLDVMLQRFRQGHSHMAIVRCVNNEGEGDPFYETLGVVTLEDVIEEIIQSEIVDETDEITDNRKKAPRKLARQDFREFNQPDDLHTQWISPQLALATFQFLSTSVDLFHEELISETVLKRLIKQNIVEQVIHKEDTMGIYLFRENVPCDYFVLILQGHVEVTVGKDKMSFSSGPFSFYGVKALQLTDTVLSHNQGTTGSDSLYVKSEPYIPDFTVRADSDLLFLRIRRAFYIAARRSTLMGRSVKVKENDDEAFNKEWKKARFLTNLSGNCDPNSPYEPREHVALQQDMRRTSSLTVPFTDIHNVKESKDSSNWSVPENQSNGITLENLKDVASSPKRERSETDPPIPSKDESEKLLMSESRLRSGTAGSGDSLGWESKQGDMGDQHENMGDHEEIMGEQVPLIEGKKENTTEEKNEVS</sequence>
<dbReference type="Gene3D" id="3.10.580.10">
    <property type="entry name" value="CBS-domain"/>
    <property type="match status" value="1"/>
</dbReference>
<feature type="domain" description="CNNM transmembrane" evidence="17">
    <location>
        <begin position="169"/>
        <end position="348"/>
    </location>
</feature>
<protein>
    <submittedName>
        <fullName evidence="18">Uncharacterized protein</fullName>
    </submittedName>
</protein>
<feature type="compositionally biased region" description="Basic and acidic residues" evidence="13">
    <location>
        <begin position="782"/>
        <end position="809"/>
    </location>
</feature>
<dbReference type="InterPro" id="IPR002550">
    <property type="entry name" value="CNNM"/>
</dbReference>
<dbReference type="PROSITE" id="PS51371">
    <property type="entry name" value="CBS"/>
    <property type="match status" value="2"/>
</dbReference>
<evidence type="ECO:0000256" key="3">
    <source>
        <dbReference type="ARBA" id="ARBA00022448"/>
    </source>
</evidence>
<dbReference type="FunFam" id="3.10.580.10:FF:000001">
    <property type="entry name" value="Putative metal transporter CNNM3 isoform 2"/>
    <property type="match status" value="1"/>
</dbReference>
<evidence type="ECO:0000313" key="18">
    <source>
        <dbReference type="EMBL" id="KAK3095751.1"/>
    </source>
</evidence>
<feature type="region of interest" description="Disordered" evidence="13">
    <location>
        <begin position="742"/>
        <end position="865"/>
    </location>
</feature>
<feature type="domain" description="CBS" evidence="16">
    <location>
        <begin position="367"/>
        <end position="428"/>
    </location>
</feature>
<evidence type="ECO:0000256" key="12">
    <source>
        <dbReference type="PROSITE-ProRule" id="PRU01193"/>
    </source>
</evidence>
<dbReference type="Proteomes" id="UP001186944">
    <property type="component" value="Unassembled WGS sequence"/>
</dbReference>
<dbReference type="Pfam" id="PF25562">
    <property type="entry name" value="CNBH_CNNM2_C"/>
    <property type="match status" value="1"/>
</dbReference>
<comment type="similarity">
    <text evidence="2">Belongs to the ACDP family.</text>
</comment>
<evidence type="ECO:0000256" key="9">
    <source>
        <dbReference type="ARBA" id="ARBA00023122"/>
    </source>
</evidence>
<evidence type="ECO:0000256" key="8">
    <source>
        <dbReference type="ARBA" id="ARBA00023065"/>
    </source>
</evidence>
<dbReference type="InterPro" id="IPR046342">
    <property type="entry name" value="CBS_dom_sf"/>
</dbReference>
<feature type="compositionally biased region" description="Basic and acidic residues" evidence="13">
    <location>
        <begin position="851"/>
        <end position="865"/>
    </location>
</feature>
<dbReference type="CDD" id="cd04590">
    <property type="entry name" value="CBS_pair_CorC_HlyC_assoc"/>
    <property type="match status" value="1"/>
</dbReference>
<name>A0AA88YFL5_PINIB</name>